<proteinExistence type="predicted"/>
<sequence>MTPLDLVVRIGSVLDDLGVEWVLGGSLASSIVGEPRSTLDIDLAVALQGSDVAPLMAAVRDDYYVSEEMVLEAVEHGSSFNLLHYETAIKIDVFVLTDDPLDQRQLSGRQAVEVDAGHRVWIGSPIDQVLRKLRWFRSGGEVSDRQWRDVLAILTVQAHRIDRDELRAAAEQLGLGDLVTRAIAALEAPSEG</sequence>
<dbReference type="InterPro" id="IPR043519">
    <property type="entry name" value="NT_sf"/>
</dbReference>
<protein>
    <submittedName>
        <fullName evidence="1">Unannotated protein</fullName>
    </submittedName>
</protein>
<accession>A0A6J6GS62</accession>
<gene>
    <name evidence="1" type="ORF">UFOPK1493_04367</name>
</gene>
<dbReference type="Gene3D" id="3.30.460.40">
    <property type="match status" value="1"/>
</dbReference>
<dbReference type="EMBL" id="CAEZSR010000335">
    <property type="protein sequence ID" value="CAB4601745.1"/>
    <property type="molecule type" value="Genomic_DNA"/>
</dbReference>
<dbReference type="AlphaFoldDB" id="A0A6J6GS62"/>
<name>A0A6J6GS62_9ZZZZ</name>
<organism evidence="1">
    <name type="scientific">freshwater metagenome</name>
    <dbReference type="NCBI Taxonomy" id="449393"/>
    <lineage>
        <taxon>unclassified sequences</taxon>
        <taxon>metagenomes</taxon>
        <taxon>ecological metagenomes</taxon>
    </lineage>
</organism>
<dbReference type="SUPFAM" id="SSF81301">
    <property type="entry name" value="Nucleotidyltransferase"/>
    <property type="match status" value="1"/>
</dbReference>
<reference evidence="1" key="1">
    <citation type="submission" date="2020-05" db="EMBL/GenBank/DDBJ databases">
        <authorList>
            <person name="Chiriac C."/>
            <person name="Salcher M."/>
            <person name="Ghai R."/>
            <person name="Kavagutti S V."/>
        </authorList>
    </citation>
    <scope>NUCLEOTIDE SEQUENCE</scope>
</reference>
<evidence type="ECO:0000313" key="1">
    <source>
        <dbReference type="EMBL" id="CAB4601745.1"/>
    </source>
</evidence>